<dbReference type="PANTHER" id="PTHR47529">
    <property type="entry name" value="PEPTIDYL-PROLYL CIS-TRANS ISOMERASE D"/>
    <property type="match status" value="1"/>
</dbReference>
<keyword evidence="4" id="KW-1133">Transmembrane helix</keyword>
<keyword evidence="3" id="KW-0812">Transmembrane</keyword>
<keyword evidence="6" id="KW-0143">Chaperone</keyword>
<reference evidence="10" key="1">
    <citation type="submission" date="2021-01" db="EMBL/GenBank/DDBJ databases">
        <title>Paracoccus amoyensis sp. nov., isolated from the surface seawater along the coast of Xiamen Island, China.</title>
        <authorList>
            <person name="Lyu L."/>
        </authorList>
    </citation>
    <scope>NUCLEOTIDE SEQUENCE</scope>
    <source>
        <strain evidence="10">MJ17</strain>
    </source>
</reference>
<keyword evidence="11" id="KW-1185">Reference proteome</keyword>
<evidence type="ECO:0000256" key="5">
    <source>
        <dbReference type="ARBA" id="ARBA00023136"/>
    </source>
</evidence>
<evidence type="ECO:0000256" key="2">
    <source>
        <dbReference type="ARBA" id="ARBA00022475"/>
    </source>
</evidence>
<keyword evidence="5" id="KW-0472">Membrane</keyword>
<dbReference type="EMBL" id="JAEPRQ010000002">
    <property type="protein sequence ID" value="MBK4215932.1"/>
    <property type="molecule type" value="Genomic_DNA"/>
</dbReference>
<dbReference type="Pfam" id="PF13145">
    <property type="entry name" value="Rotamase_2"/>
    <property type="match status" value="1"/>
</dbReference>
<evidence type="ECO:0000256" key="1">
    <source>
        <dbReference type="ARBA" id="ARBA00004401"/>
    </source>
</evidence>
<comment type="similarity">
    <text evidence="7">Belongs to the PpiD chaperone family.</text>
</comment>
<evidence type="ECO:0000256" key="7">
    <source>
        <dbReference type="ARBA" id="ARBA00038408"/>
    </source>
</evidence>
<evidence type="ECO:0000256" key="3">
    <source>
        <dbReference type="ARBA" id="ARBA00022692"/>
    </source>
</evidence>
<evidence type="ECO:0000256" key="6">
    <source>
        <dbReference type="ARBA" id="ARBA00023186"/>
    </source>
</evidence>
<feature type="region of interest" description="Disordered" evidence="8">
    <location>
        <begin position="505"/>
        <end position="540"/>
    </location>
</feature>
<comment type="subcellular location">
    <subcellularLocation>
        <location evidence="1">Cell membrane</location>
        <topology evidence="1">Single-pass type II membrane protein</topology>
    </subcellularLocation>
</comment>
<evidence type="ECO:0000313" key="11">
    <source>
        <dbReference type="Proteomes" id="UP000640485"/>
    </source>
</evidence>
<gene>
    <name evidence="10" type="ORF">JJJ17_08355</name>
</gene>
<proteinExistence type="inferred from homology"/>
<sequence>MRTHGKSTIVWVLMGLMVLGLGGFGVTSFSSGSTAIGSVGDTKVTADEYLRALRNQINAIQQQTGQPVTMAQAREMGVPQAVRAQLFTGAALQDQANRIGVSVGDDRVRDAIGSISAFRGPNGNFDRTAYSEVLRNQQMSEAQFERMIRDEESRLLLQRAVVGGVVAPKPMVDATAHWILETRDVSWRELTADQLTNAITEPDEEKLKAWHSANADRFTAPEIRKISYVWLTPEMLAPKIELDEEALRQVYESQSDTYRKPERRFVSRLVMPSQEAAEEAKARIDAGELSFEDLVEQRGLTLEDAELGEMTAEALGNAGEAVFALQDNGVTEPIQTNLGPALFAVHAILAPVNIPFEDARDELRGEAALDRAARQLQDLSHDFEDMLAGGSSLEQVAEETEMELGQIDWVAGAAPEQGSIAGYEDFREQAAEVSEGDFPTILHLDDGGVFALRLDEIVPPTLRPFEEVRDEVAEDWKRGEVHRLLLALADEQRLQDAAAATAQLATTPPASNGAVPAQSPADLGDDDAAPEPAPAAAPNVIARDWKAAPAISRDGWIDTVPQDVVTRAFSMGDPGEIEIVDAENRVFLVRLDAVHQADLDTPDAGRISGAVTERLSGSMQGDIFDYYAREAQRLGGVEVNQSSINTVETQVQ</sequence>
<evidence type="ECO:0000259" key="9">
    <source>
        <dbReference type="Pfam" id="PF13145"/>
    </source>
</evidence>
<feature type="domain" description="PpiC" evidence="9">
    <location>
        <begin position="243"/>
        <end position="361"/>
    </location>
</feature>
<evidence type="ECO:0000256" key="4">
    <source>
        <dbReference type="ARBA" id="ARBA00022989"/>
    </source>
</evidence>
<keyword evidence="2" id="KW-1003">Cell membrane</keyword>
<dbReference type="GO" id="GO:0003755">
    <property type="term" value="F:peptidyl-prolyl cis-trans isomerase activity"/>
    <property type="evidence" value="ECO:0007669"/>
    <property type="project" value="InterPro"/>
</dbReference>
<dbReference type="Pfam" id="PF13624">
    <property type="entry name" value="SurA_N_3"/>
    <property type="match status" value="1"/>
</dbReference>
<dbReference type="InterPro" id="IPR027304">
    <property type="entry name" value="Trigger_fact/SurA_dom_sf"/>
</dbReference>
<dbReference type="PANTHER" id="PTHR47529:SF1">
    <property type="entry name" value="PERIPLASMIC CHAPERONE PPID"/>
    <property type="match status" value="1"/>
</dbReference>
<dbReference type="InterPro" id="IPR052029">
    <property type="entry name" value="PpiD_chaperone"/>
</dbReference>
<dbReference type="GO" id="GO:0005886">
    <property type="term" value="C:plasma membrane"/>
    <property type="evidence" value="ECO:0007669"/>
    <property type="project" value="UniProtKB-SubCell"/>
</dbReference>
<dbReference type="Proteomes" id="UP000640485">
    <property type="component" value="Unassembled WGS sequence"/>
</dbReference>
<dbReference type="SUPFAM" id="SSF54534">
    <property type="entry name" value="FKBP-like"/>
    <property type="match status" value="1"/>
</dbReference>
<organism evidence="10 11">
    <name type="scientific">Paracoccus caeni</name>
    <dbReference type="NCBI Taxonomy" id="657651"/>
    <lineage>
        <taxon>Bacteria</taxon>
        <taxon>Pseudomonadati</taxon>
        <taxon>Pseudomonadota</taxon>
        <taxon>Alphaproteobacteria</taxon>
        <taxon>Rhodobacterales</taxon>
        <taxon>Paracoccaceae</taxon>
        <taxon>Paracoccus</taxon>
    </lineage>
</organism>
<comment type="caution">
    <text evidence="10">The sequence shown here is derived from an EMBL/GenBank/DDBJ whole genome shotgun (WGS) entry which is preliminary data.</text>
</comment>
<dbReference type="Gene3D" id="1.10.4030.10">
    <property type="entry name" value="Porin chaperone SurA, peptide-binding domain"/>
    <property type="match status" value="1"/>
</dbReference>
<accession>A0A934SIE7</accession>
<dbReference type="InterPro" id="IPR000297">
    <property type="entry name" value="PPIase_PpiC"/>
</dbReference>
<evidence type="ECO:0000256" key="8">
    <source>
        <dbReference type="SAM" id="MobiDB-lite"/>
    </source>
</evidence>
<dbReference type="AlphaFoldDB" id="A0A934SIE7"/>
<dbReference type="SUPFAM" id="SSF109998">
    <property type="entry name" value="Triger factor/SurA peptide-binding domain-like"/>
    <property type="match status" value="1"/>
</dbReference>
<evidence type="ECO:0000313" key="10">
    <source>
        <dbReference type="EMBL" id="MBK4215932.1"/>
    </source>
</evidence>
<name>A0A934SIE7_9RHOB</name>
<protein>
    <submittedName>
        <fullName evidence="10">SurA N-terminal domain-containing protein</fullName>
    </submittedName>
</protein>